<proteinExistence type="predicted"/>
<dbReference type="EMBL" id="JH668638">
    <property type="protein sequence ID" value="KAG6459782.1"/>
    <property type="molecule type" value="Genomic_DNA"/>
</dbReference>
<dbReference type="GO" id="GO:0003824">
    <property type="term" value="F:catalytic activity"/>
    <property type="evidence" value="ECO:0007669"/>
    <property type="project" value="InterPro"/>
</dbReference>
<dbReference type="PANTHER" id="PTHR47510:SF3">
    <property type="entry name" value="ENDO_EXONUCLEASE_PHOSPHATASE DOMAIN-CONTAINING PROTEIN"/>
    <property type="match status" value="1"/>
</dbReference>
<name>A0A921ZMZ8_MANSE</name>
<keyword evidence="3" id="KW-1185">Reference proteome</keyword>
<evidence type="ECO:0000313" key="3">
    <source>
        <dbReference type="Proteomes" id="UP000791440"/>
    </source>
</evidence>
<dbReference type="PANTHER" id="PTHR47510">
    <property type="entry name" value="REVERSE TRANSCRIPTASE DOMAIN-CONTAINING PROTEIN"/>
    <property type="match status" value="1"/>
</dbReference>
<protein>
    <recommendedName>
        <fullName evidence="1">Endonuclease/exonuclease/phosphatase domain-containing protein</fullName>
    </recommendedName>
</protein>
<feature type="domain" description="Endonuclease/exonuclease/phosphatase" evidence="1">
    <location>
        <begin position="57"/>
        <end position="238"/>
    </location>
</feature>
<accession>A0A921ZMZ8</accession>
<evidence type="ECO:0000313" key="2">
    <source>
        <dbReference type="EMBL" id="KAG6459782.1"/>
    </source>
</evidence>
<gene>
    <name evidence="2" type="ORF">O3G_MSEX011606</name>
</gene>
<reference evidence="2" key="1">
    <citation type="journal article" date="2016" name="Insect Biochem. Mol. Biol.">
        <title>Multifaceted biological insights from a draft genome sequence of the tobacco hornworm moth, Manduca sexta.</title>
        <authorList>
            <person name="Kanost M.R."/>
            <person name="Arrese E.L."/>
            <person name="Cao X."/>
            <person name="Chen Y.R."/>
            <person name="Chellapilla S."/>
            <person name="Goldsmith M.R."/>
            <person name="Grosse-Wilde E."/>
            <person name="Heckel D.G."/>
            <person name="Herndon N."/>
            <person name="Jiang H."/>
            <person name="Papanicolaou A."/>
            <person name="Qu J."/>
            <person name="Soulages J.L."/>
            <person name="Vogel H."/>
            <person name="Walters J."/>
            <person name="Waterhouse R.M."/>
            <person name="Ahn S.J."/>
            <person name="Almeida F.C."/>
            <person name="An C."/>
            <person name="Aqrawi P."/>
            <person name="Bretschneider A."/>
            <person name="Bryant W.B."/>
            <person name="Bucks S."/>
            <person name="Chao H."/>
            <person name="Chevignon G."/>
            <person name="Christen J.M."/>
            <person name="Clarke D.F."/>
            <person name="Dittmer N.T."/>
            <person name="Ferguson L.C.F."/>
            <person name="Garavelou S."/>
            <person name="Gordon K.H.J."/>
            <person name="Gunaratna R.T."/>
            <person name="Han Y."/>
            <person name="Hauser F."/>
            <person name="He Y."/>
            <person name="Heidel-Fischer H."/>
            <person name="Hirsh A."/>
            <person name="Hu Y."/>
            <person name="Jiang H."/>
            <person name="Kalra D."/>
            <person name="Klinner C."/>
            <person name="Konig C."/>
            <person name="Kovar C."/>
            <person name="Kroll A.R."/>
            <person name="Kuwar S.S."/>
            <person name="Lee S.L."/>
            <person name="Lehman R."/>
            <person name="Li K."/>
            <person name="Li Z."/>
            <person name="Liang H."/>
            <person name="Lovelace S."/>
            <person name="Lu Z."/>
            <person name="Mansfield J.H."/>
            <person name="McCulloch K.J."/>
            <person name="Mathew T."/>
            <person name="Morton B."/>
            <person name="Muzny D.M."/>
            <person name="Neunemann D."/>
            <person name="Ongeri F."/>
            <person name="Pauchet Y."/>
            <person name="Pu L.L."/>
            <person name="Pyrousis I."/>
            <person name="Rao X.J."/>
            <person name="Redding A."/>
            <person name="Roesel C."/>
            <person name="Sanchez-Gracia A."/>
            <person name="Schaack S."/>
            <person name="Shukla A."/>
            <person name="Tetreau G."/>
            <person name="Wang Y."/>
            <person name="Xiong G.H."/>
            <person name="Traut W."/>
            <person name="Walsh T.K."/>
            <person name="Worley K.C."/>
            <person name="Wu D."/>
            <person name="Wu W."/>
            <person name="Wu Y.Q."/>
            <person name="Zhang X."/>
            <person name="Zou Z."/>
            <person name="Zucker H."/>
            <person name="Briscoe A.D."/>
            <person name="Burmester T."/>
            <person name="Clem R.J."/>
            <person name="Feyereisen R."/>
            <person name="Grimmelikhuijzen C.J.P."/>
            <person name="Hamodrakas S.J."/>
            <person name="Hansson B.S."/>
            <person name="Huguet E."/>
            <person name="Jermiin L.S."/>
            <person name="Lan Q."/>
            <person name="Lehman H.K."/>
            <person name="Lorenzen M."/>
            <person name="Merzendorfer H."/>
            <person name="Michalopoulos I."/>
            <person name="Morton D.B."/>
            <person name="Muthukrishnan S."/>
            <person name="Oakeshott J.G."/>
            <person name="Palmer W."/>
            <person name="Park Y."/>
            <person name="Passarelli A.L."/>
            <person name="Rozas J."/>
            <person name="Schwartz L.M."/>
            <person name="Smith W."/>
            <person name="Southgate A."/>
            <person name="Vilcinskas A."/>
            <person name="Vogt R."/>
            <person name="Wang P."/>
            <person name="Werren J."/>
            <person name="Yu X.Q."/>
            <person name="Zhou J.J."/>
            <person name="Brown S.J."/>
            <person name="Scherer S.E."/>
            <person name="Richards S."/>
            <person name="Blissard G.W."/>
        </authorList>
    </citation>
    <scope>NUCLEOTIDE SEQUENCE</scope>
</reference>
<reference evidence="2" key="2">
    <citation type="submission" date="2020-12" db="EMBL/GenBank/DDBJ databases">
        <authorList>
            <person name="Kanost M."/>
        </authorList>
    </citation>
    <scope>NUCLEOTIDE SEQUENCE</scope>
</reference>
<dbReference type="Pfam" id="PF03372">
    <property type="entry name" value="Exo_endo_phos"/>
    <property type="match status" value="1"/>
</dbReference>
<evidence type="ECO:0000259" key="1">
    <source>
        <dbReference type="Pfam" id="PF03372"/>
    </source>
</evidence>
<dbReference type="Proteomes" id="UP000791440">
    <property type="component" value="Unassembled WGS sequence"/>
</dbReference>
<organism evidence="2 3">
    <name type="scientific">Manduca sexta</name>
    <name type="common">Tobacco hawkmoth</name>
    <name type="synonym">Tobacco hornworm</name>
    <dbReference type="NCBI Taxonomy" id="7130"/>
    <lineage>
        <taxon>Eukaryota</taxon>
        <taxon>Metazoa</taxon>
        <taxon>Ecdysozoa</taxon>
        <taxon>Arthropoda</taxon>
        <taxon>Hexapoda</taxon>
        <taxon>Insecta</taxon>
        <taxon>Pterygota</taxon>
        <taxon>Neoptera</taxon>
        <taxon>Endopterygota</taxon>
        <taxon>Lepidoptera</taxon>
        <taxon>Glossata</taxon>
        <taxon>Ditrysia</taxon>
        <taxon>Bombycoidea</taxon>
        <taxon>Sphingidae</taxon>
        <taxon>Sphinginae</taxon>
        <taxon>Sphingini</taxon>
        <taxon>Manduca</taxon>
    </lineage>
</organism>
<comment type="caution">
    <text evidence="2">The sequence shown here is derived from an EMBL/GenBank/DDBJ whole genome shotgun (WGS) entry which is preliminary data.</text>
</comment>
<sequence length="455" mass="51016">MSVFNYSSDSEEYLSACSDGSFVSVPSLADTLSFQFSDVPRNFNVVHFNAQSIPAHFPDMLASFDCTHIHAILVSESWLKPCLSSTTSSLPGFRLIRNDRTARGGGGVAIYLRSHIRHSIVSVSPQPPLPDAGEHLFLEVEFSLNKLLLGVYYCPSLRIDFFSSLEIILENLTPSYSQTIIMGDFNTCILKNDRRSSTLLNTIQSCNLSLLPLSATHHSPNCTPSLLDLIFVSSLERVAKHGQCSADAFSCHDLLFLSYCVRPPKAQPKILMQRNFRGMNLDNLRKDAGSIDWGSLFRADCVDSKVDIFNNHVINLFDKHAPARPVKIKNVPTPWLTTEIKELLSKKASAKSRYNRRPNELNWQKYVAIRIHCSKVCRYAQRRHIHNSVENGNPAKVWKFLKTLGVGKPQQISIPKTIDINSLNNHFSSPSFFDSSIKGNTIKHLSTIKTPDIPI</sequence>
<dbReference type="InterPro" id="IPR005135">
    <property type="entry name" value="Endo/exonuclease/phosphatase"/>
</dbReference>
<feature type="non-terminal residue" evidence="2">
    <location>
        <position position="455"/>
    </location>
</feature>
<dbReference type="AlphaFoldDB" id="A0A921ZMZ8"/>